<dbReference type="SUPFAM" id="SSF47781">
    <property type="entry name" value="RuvA domain 2-like"/>
    <property type="match status" value="1"/>
</dbReference>
<comment type="similarity">
    <text evidence="12 13">Belongs to the NAD-dependent DNA ligase family. LigA subfamily.</text>
</comment>
<dbReference type="EC" id="6.5.1.2" evidence="1 13"/>
<dbReference type="Gene3D" id="6.20.10.30">
    <property type="match status" value="1"/>
</dbReference>
<dbReference type="GO" id="GO:0006260">
    <property type="term" value="P:DNA replication"/>
    <property type="evidence" value="ECO:0007669"/>
    <property type="project" value="UniProtKB-KW"/>
</dbReference>
<dbReference type="SUPFAM" id="SSF56091">
    <property type="entry name" value="DNA ligase/mRNA capping enzyme, catalytic domain"/>
    <property type="match status" value="1"/>
</dbReference>
<dbReference type="GO" id="GO:0006281">
    <property type="term" value="P:DNA repair"/>
    <property type="evidence" value="ECO:0007669"/>
    <property type="project" value="UniProtKB-KW"/>
</dbReference>
<evidence type="ECO:0000256" key="8">
    <source>
        <dbReference type="ARBA" id="ARBA00022842"/>
    </source>
</evidence>
<proteinExistence type="inferred from homology"/>
<evidence type="ECO:0000313" key="15">
    <source>
        <dbReference type="EMBL" id="OGY93267.1"/>
    </source>
</evidence>
<dbReference type="PANTHER" id="PTHR23389:SF9">
    <property type="entry name" value="DNA LIGASE"/>
    <property type="match status" value="1"/>
</dbReference>
<keyword evidence="13" id="KW-0464">Manganese</keyword>
<comment type="caution">
    <text evidence="13">Lacks conserved residue(s) required for the propagation of feature annotation.</text>
</comment>
<evidence type="ECO:0000256" key="1">
    <source>
        <dbReference type="ARBA" id="ARBA00012722"/>
    </source>
</evidence>
<feature type="binding site" evidence="13">
    <location>
        <position position="427"/>
    </location>
    <ligand>
        <name>Zn(2+)</name>
        <dbReference type="ChEBI" id="CHEBI:29105"/>
    </ligand>
</feature>
<dbReference type="Pfam" id="PF03120">
    <property type="entry name" value="OB_DNA_ligase"/>
    <property type="match status" value="1"/>
</dbReference>
<dbReference type="InterPro" id="IPR036420">
    <property type="entry name" value="BRCT_dom_sf"/>
</dbReference>
<organism evidence="15 16">
    <name type="scientific">Candidatus Komeilibacteria bacterium RIFOXYC1_FULL_37_11</name>
    <dbReference type="NCBI Taxonomy" id="1798555"/>
    <lineage>
        <taxon>Bacteria</taxon>
        <taxon>Candidatus Komeiliibacteriota</taxon>
    </lineage>
</organism>
<dbReference type="PIRSF" id="PIRSF001604">
    <property type="entry name" value="LigA"/>
    <property type="match status" value="1"/>
</dbReference>
<dbReference type="PANTHER" id="PTHR23389">
    <property type="entry name" value="CHROMOSOME TRANSMISSION FIDELITY FACTOR 18"/>
    <property type="match status" value="1"/>
</dbReference>
<evidence type="ECO:0000256" key="10">
    <source>
        <dbReference type="ARBA" id="ARBA00023204"/>
    </source>
</evidence>
<dbReference type="GO" id="GO:0046872">
    <property type="term" value="F:metal ion binding"/>
    <property type="evidence" value="ECO:0007669"/>
    <property type="project" value="UniProtKB-KW"/>
</dbReference>
<evidence type="ECO:0000256" key="7">
    <source>
        <dbReference type="ARBA" id="ARBA00022833"/>
    </source>
</evidence>
<evidence type="ECO:0000256" key="9">
    <source>
        <dbReference type="ARBA" id="ARBA00023027"/>
    </source>
</evidence>
<evidence type="ECO:0000256" key="12">
    <source>
        <dbReference type="ARBA" id="ARBA00060881"/>
    </source>
</evidence>
<dbReference type="InterPro" id="IPR012340">
    <property type="entry name" value="NA-bd_OB-fold"/>
</dbReference>
<keyword evidence="4 13" id="KW-0235">DNA replication</keyword>
<protein>
    <recommendedName>
        <fullName evidence="2 13">DNA ligase</fullName>
        <ecNumber evidence="1 13">6.5.1.2</ecNumber>
    </recommendedName>
    <alternativeName>
        <fullName evidence="13">Polydeoxyribonucleotide synthase [NAD(+)]</fullName>
    </alternativeName>
</protein>
<evidence type="ECO:0000256" key="6">
    <source>
        <dbReference type="ARBA" id="ARBA00022763"/>
    </source>
</evidence>
<keyword evidence="5 13" id="KW-0479">Metal-binding</keyword>
<dbReference type="CDD" id="cd00114">
    <property type="entry name" value="LIGANc"/>
    <property type="match status" value="1"/>
</dbReference>
<evidence type="ECO:0000256" key="4">
    <source>
        <dbReference type="ARBA" id="ARBA00022705"/>
    </source>
</evidence>
<comment type="function">
    <text evidence="13">DNA ligase that catalyzes the formation of phosphodiester linkages between 5'-phosphoryl and 3'-hydroxyl groups in double-stranded DNA using NAD as a coenzyme and as the energy source for the reaction. It is essential for DNA replication and repair of damaged DNA.</text>
</comment>
<comment type="catalytic activity">
    <reaction evidence="11 13">
        <text>NAD(+) + (deoxyribonucleotide)n-3'-hydroxyl + 5'-phospho-(deoxyribonucleotide)m = (deoxyribonucleotide)n+m + AMP + beta-nicotinamide D-nucleotide.</text>
        <dbReference type="EC" id="6.5.1.2"/>
    </reaction>
</comment>
<dbReference type="InterPro" id="IPR010994">
    <property type="entry name" value="RuvA_2-like"/>
</dbReference>
<feature type="binding site" evidence="13">
    <location>
        <position position="409"/>
    </location>
    <ligand>
        <name>Zn(2+)</name>
        <dbReference type="ChEBI" id="CHEBI:29105"/>
    </ligand>
</feature>
<dbReference type="NCBIfam" id="TIGR00575">
    <property type="entry name" value="dnlj"/>
    <property type="match status" value="1"/>
</dbReference>
<feature type="active site" description="N6-AMP-lysine intermediate" evidence="13">
    <location>
        <position position="116"/>
    </location>
</feature>
<dbReference type="NCBIfam" id="NF005932">
    <property type="entry name" value="PRK07956.1"/>
    <property type="match status" value="1"/>
</dbReference>
<accession>A0A1G2BYH3</accession>
<dbReference type="Pfam" id="PF01653">
    <property type="entry name" value="DNA_ligase_aden"/>
    <property type="match status" value="1"/>
</dbReference>
<dbReference type="GO" id="GO:0005829">
    <property type="term" value="C:cytosol"/>
    <property type="evidence" value="ECO:0007669"/>
    <property type="project" value="TreeGrafter"/>
</dbReference>
<evidence type="ECO:0000256" key="13">
    <source>
        <dbReference type="HAMAP-Rule" id="MF_01588"/>
    </source>
</evidence>
<evidence type="ECO:0000313" key="16">
    <source>
        <dbReference type="Proteomes" id="UP000177626"/>
    </source>
</evidence>
<keyword evidence="7 13" id="KW-0862">Zinc</keyword>
<dbReference type="SUPFAM" id="SSF50249">
    <property type="entry name" value="Nucleic acid-binding proteins"/>
    <property type="match status" value="1"/>
</dbReference>
<dbReference type="HAMAP" id="MF_01588">
    <property type="entry name" value="DNA_ligase_A"/>
    <property type="match status" value="1"/>
</dbReference>
<sequence>MKEVEAKKRIDKLTEEVNRHRYLYHVLDKPEISDGALDSLKKELEQLENQFPKLRRADSPTQRVSGQPLDKFVKIKHSDKVLSLADAFSRSDIEDWQERNENILKESIKNYYAELKLDGLTVILTYRDGIFWRGATRGDGVVGEDVTNNLKTIESIPLSLQTPQGKKLPPLLEVRGEVVMSTAVFNKLNKQQVKDKLPIFANPRNAAAGSIRQLNPKVAQSRRLDCLAFELISDLGQQTHQAVHHLLNELGFKTHAGSQLCQNLDQVEDFLNHWVERRKKLPYNTDGAVIVVNDIIQAKKLGHVGKAERWMLAYKFPAEQVTTKVLNIEIQIGRTGALTPVAILEPVAVAGTTVSRATLHNQDEIDRLDVRIGDTVIIQKAGDIIPDIVEALKKLRIGSEKKFIFPKKCPICQSSVERQATEVAYYCSNKKCYGQNLESIIHLVSKKGFNIEGLGDSIVKQFIDQGLVVSPVDIFSLKIGDLEPLEGFAHKKSQKLLVAINQAKNIALSNFIYALGIRHVGEETAIILARHYGSLAKFRQADLGDLQIIYDIGPEVANSIVMWLKENQKLLDGFLDSGIRVKNPDITSSVLSGQTFLFTGSLDIDRDLAKSLVRNFGGKVLAGVSSNLDYLVLGKNPGSKLAKAKNFPSIKIISEAEFLRLVNFKK</sequence>
<keyword evidence="6 13" id="KW-0227">DNA damage</keyword>
<reference evidence="15 16" key="1">
    <citation type="journal article" date="2016" name="Nat. Commun.">
        <title>Thousands of microbial genomes shed light on interconnected biogeochemical processes in an aquifer system.</title>
        <authorList>
            <person name="Anantharaman K."/>
            <person name="Brown C.T."/>
            <person name="Hug L.A."/>
            <person name="Sharon I."/>
            <person name="Castelle C.J."/>
            <person name="Probst A.J."/>
            <person name="Thomas B.C."/>
            <person name="Singh A."/>
            <person name="Wilkins M.J."/>
            <person name="Karaoz U."/>
            <person name="Brodie E.L."/>
            <person name="Williams K.H."/>
            <person name="Hubbard S.S."/>
            <person name="Banfield J.F."/>
        </authorList>
    </citation>
    <scope>NUCLEOTIDE SEQUENCE [LARGE SCALE GENOMIC DNA]</scope>
</reference>
<keyword evidence="3 13" id="KW-0436">Ligase</keyword>
<dbReference type="Proteomes" id="UP000177626">
    <property type="component" value="Unassembled WGS sequence"/>
</dbReference>
<evidence type="ECO:0000256" key="3">
    <source>
        <dbReference type="ARBA" id="ARBA00022598"/>
    </source>
</evidence>
<evidence type="ECO:0000256" key="5">
    <source>
        <dbReference type="ARBA" id="ARBA00022723"/>
    </source>
</evidence>
<dbReference type="InterPro" id="IPR001357">
    <property type="entry name" value="BRCT_dom"/>
</dbReference>
<dbReference type="PROSITE" id="PS01056">
    <property type="entry name" value="DNA_LIGASE_N2"/>
    <property type="match status" value="1"/>
</dbReference>
<dbReference type="Gene3D" id="2.40.50.140">
    <property type="entry name" value="Nucleic acid-binding proteins"/>
    <property type="match status" value="1"/>
</dbReference>
<feature type="binding site" evidence="13">
    <location>
        <position position="432"/>
    </location>
    <ligand>
        <name>Zn(2+)</name>
        <dbReference type="ChEBI" id="CHEBI:29105"/>
    </ligand>
</feature>
<dbReference type="CDD" id="cd17748">
    <property type="entry name" value="BRCT_DNA_ligase_like"/>
    <property type="match status" value="1"/>
</dbReference>
<dbReference type="FunFam" id="2.40.50.140:FF:000012">
    <property type="entry name" value="DNA ligase"/>
    <property type="match status" value="1"/>
</dbReference>
<dbReference type="Pfam" id="PF03119">
    <property type="entry name" value="DNA_ligase_ZBD"/>
    <property type="match status" value="1"/>
</dbReference>
<evidence type="ECO:0000256" key="2">
    <source>
        <dbReference type="ARBA" id="ARBA00013308"/>
    </source>
</evidence>
<dbReference type="InterPro" id="IPR004150">
    <property type="entry name" value="NAD_DNA_ligase_OB"/>
</dbReference>
<feature type="binding site" evidence="13">
    <location>
        <position position="177"/>
    </location>
    <ligand>
        <name>NAD(+)</name>
        <dbReference type="ChEBI" id="CHEBI:57540"/>
    </ligand>
</feature>
<feature type="binding site" evidence="13">
    <location>
        <position position="315"/>
    </location>
    <ligand>
        <name>NAD(+)</name>
        <dbReference type="ChEBI" id="CHEBI:57540"/>
    </ligand>
</feature>
<feature type="domain" description="BRCT" evidence="14">
    <location>
        <begin position="586"/>
        <end position="666"/>
    </location>
</feature>
<dbReference type="InterPro" id="IPR041663">
    <property type="entry name" value="DisA/LigA_HHH"/>
</dbReference>
<comment type="cofactor">
    <cofactor evidence="13">
        <name>Mg(2+)</name>
        <dbReference type="ChEBI" id="CHEBI:18420"/>
    </cofactor>
    <cofactor evidence="13">
        <name>Mn(2+)</name>
        <dbReference type="ChEBI" id="CHEBI:29035"/>
    </cofactor>
</comment>
<dbReference type="InterPro" id="IPR001679">
    <property type="entry name" value="DNA_ligase"/>
</dbReference>
<dbReference type="Gene3D" id="1.10.150.20">
    <property type="entry name" value="5' to 3' exonuclease, C-terminal subdomain"/>
    <property type="match status" value="2"/>
</dbReference>
<dbReference type="PROSITE" id="PS50172">
    <property type="entry name" value="BRCT"/>
    <property type="match status" value="1"/>
</dbReference>
<gene>
    <name evidence="13" type="primary">ligA</name>
    <name evidence="15" type="ORF">A2406_01240</name>
</gene>
<dbReference type="Gene3D" id="1.10.287.610">
    <property type="entry name" value="Helix hairpin bin"/>
    <property type="match status" value="1"/>
</dbReference>
<name>A0A1G2BYH3_9BACT</name>
<feature type="binding site" evidence="13">
    <location>
        <position position="114"/>
    </location>
    <ligand>
        <name>NAD(+)</name>
        <dbReference type="ChEBI" id="CHEBI:57540"/>
    </ligand>
</feature>
<feature type="binding site" evidence="13">
    <location>
        <position position="137"/>
    </location>
    <ligand>
        <name>NAD(+)</name>
        <dbReference type="ChEBI" id="CHEBI:57540"/>
    </ligand>
</feature>
<dbReference type="InterPro" id="IPR013839">
    <property type="entry name" value="DNAligase_adenylation"/>
</dbReference>
<keyword evidence="10 13" id="KW-0234">DNA repair</keyword>
<feature type="binding site" evidence="13">
    <location>
        <position position="412"/>
    </location>
    <ligand>
        <name>Zn(2+)</name>
        <dbReference type="ChEBI" id="CHEBI:29105"/>
    </ligand>
</feature>
<keyword evidence="9 13" id="KW-0520">NAD</keyword>
<dbReference type="Gene3D" id="3.30.470.30">
    <property type="entry name" value="DNA ligase/mRNA capping enzyme"/>
    <property type="match status" value="1"/>
</dbReference>
<dbReference type="EMBL" id="MHKQ01000025">
    <property type="protein sequence ID" value="OGY93267.1"/>
    <property type="molecule type" value="Genomic_DNA"/>
</dbReference>
<feature type="binding site" evidence="13">
    <location>
        <begin position="83"/>
        <end position="84"/>
    </location>
    <ligand>
        <name>NAD(+)</name>
        <dbReference type="ChEBI" id="CHEBI:57540"/>
    </ligand>
</feature>
<dbReference type="SMART" id="SM00292">
    <property type="entry name" value="BRCT"/>
    <property type="match status" value="1"/>
</dbReference>
<dbReference type="InterPro" id="IPR004149">
    <property type="entry name" value="Znf_DNAligase_C4"/>
</dbReference>
<dbReference type="SUPFAM" id="SSF52113">
    <property type="entry name" value="BRCT domain"/>
    <property type="match status" value="1"/>
</dbReference>
<dbReference type="SMART" id="SM00532">
    <property type="entry name" value="LIGANc"/>
    <property type="match status" value="1"/>
</dbReference>
<evidence type="ECO:0000256" key="11">
    <source>
        <dbReference type="ARBA" id="ARBA00034005"/>
    </source>
</evidence>
<evidence type="ECO:0000259" key="14">
    <source>
        <dbReference type="PROSITE" id="PS50172"/>
    </source>
</evidence>
<dbReference type="InterPro" id="IPR033136">
    <property type="entry name" value="DNA_ligase_CS"/>
</dbReference>
<dbReference type="Gene3D" id="3.40.50.10190">
    <property type="entry name" value="BRCT domain"/>
    <property type="match status" value="1"/>
</dbReference>
<dbReference type="Pfam" id="PF00533">
    <property type="entry name" value="BRCT"/>
    <property type="match status" value="1"/>
</dbReference>
<keyword evidence="8 13" id="KW-0460">Magnesium</keyword>
<dbReference type="InterPro" id="IPR013840">
    <property type="entry name" value="DNAligase_N"/>
</dbReference>
<comment type="caution">
    <text evidence="15">The sequence shown here is derived from an EMBL/GenBank/DDBJ whole genome shotgun (WGS) entry which is preliminary data.</text>
</comment>
<dbReference type="GO" id="GO:0003911">
    <property type="term" value="F:DNA ligase (NAD+) activity"/>
    <property type="evidence" value="ECO:0007669"/>
    <property type="project" value="UniProtKB-UniRule"/>
</dbReference>
<dbReference type="AlphaFoldDB" id="A0A1G2BYH3"/>
<dbReference type="Pfam" id="PF12826">
    <property type="entry name" value="HHH_2"/>
    <property type="match status" value="1"/>
</dbReference>